<dbReference type="Pfam" id="PF02467">
    <property type="entry name" value="Whib"/>
    <property type="match status" value="1"/>
</dbReference>
<evidence type="ECO:0000256" key="4">
    <source>
        <dbReference type="ARBA" id="ARBA00022723"/>
    </source>
</evidence>
<keyword evidence="7 11" id="KW-0805">Transcription regulation</keyword>
<dbReference type="InterPro" id="IPR034768">
    <property type="entry name" value="4FE4S_WBL"/>
</dbReference>
<dbReference type="PROSITE" id="PS51674">
    <property type="entry name" value="4FE4S_WBL"/>
    <property type="match status" value="1"/>
</dbReference>
<feature type="binding site" evidence="11">
    <location>
        <position position="37"/>
    </location>
    <ligand>
        <name>[4Fe-4S] cluster</name>
        <dbReference type="ChEBI" id="CHEBI:49883"/>
    </ligand>
</feature>
<comment type="similarity">
    <text evidence="2 11">Belongs to the WhiB family.</text>
</comment>
<keyword evidence="11" id="KW-0963">Cytoplasm</keyword>
<organism evidence="13 14">
    <name type="scientific">Kutzneria albida DSM 43870</name>
    <dbReference type="NCBI Taxonomy" id="1449976"/>
    <lineage>
        <taxon>Bacteria</taxon>
        <taxon>Bacillati</taxon>
        <taxon>Actinomycetota</taxon>
        <taxon>Actinomycetes</taxon>
        <taxon>Pseudonocardiales</taxon>
        <taxon>Pseudonocardiaceae</taxon>
        <taxon>Kutzneria</taxon>
    </lineage>
</organism>
<evidence type="ECO:0000256" key="8">
    <source>
        <dbReference type="ARBA" id="ARBA00023125"/>
    </source>
</evidence>
<accession>W5WBL6</accession>
<dbReference type="AlphaFoldDB" id="W5WBL6"/>
<comment type="PTM">
    <text evidence="11">The Fe-S cluster can be nitrosylated by nitric oxide (NO).</text>
</comment>
<evidence type="ECO:0000256" key="3">
    <source>
        <dbReference type="ARBA" id="ARBA00022485"/>
    </source>
</evidence>
<keyword evidence="14" id="KW-1185">Reference proteome</keyword>
<dbReference type="GO" id="GO:0045454">
    <property type="term" value="P:cell redox homeostasis"/>
    <property type="evidence" value="ECO:0007669"/>
    <property type="project" value="TreeGrafter"/>
</dbReference>
<reference evidence="13 14" key="1">
    <citation type="journal article" date="2014" name="BMC Genomics">
        <title>Complete genome sequence of producer of the glycopeptide antibiotic Aculeximycin Kutzneria albida DSM 43870T, a representative of minor genus of Pseudonocardiaceae.</title>
        <authorList>
            <person name="Rebets Y."/>
            <person name="Tokovenko B."/>
            <person name="Lushchyk I."/>
            <person name="Ruckert C."/>
            <person name="Zaburannyi N."/>
            <person name="Bechthold A."/>
            <person name="Kalinowski J."/>
            <person name="Luzhetskyy A."/>
        </authorList>
    </citation>
    <scope>NUCLEOTIDE SEQUENCE [LARGE SCALE GENOMIC DNA]</scope>
    <source>
        <strain evidence="13">DSM 43870</strain>
    </source>
</reference>
<dbReference type="GO" id="GO:0047134">
    <property type="term" value="F:protein-disulfide reductase [NAD(P)H] activity"/>
    <property type="evidence" value="ECO:0007669"/>
    <property type="project" value="TreeGrafter"/>
</dbReference>
<keyword evidence="6 11" id="KW-0411">Iron-sulfur</keyword>
<keyword evidence="10 11" id="KW-0804">Transcription</keyword>
<dbReference type="GO" id="GO:0045892">
    <property type="term" value="P:negative regulation of DNA-templated transcription"/>
    <property type="evidence" value="ECO:0007669"/>
    <property type="project" value="TreeGrafter"/>
</dbReference>
<keyword evidence="8 11" id="KW-0238">DNA-binding</keyword>
<evidence type="ECO:0000313" key="14">
    <source>
        <dbReference type="Proteomes" id="UP000019225"/>
    </source>
</evidence>
<evidence type="ECO:0000256" key="2">
    <source>
        <dbReference type="ARBA" id="ARBA00006597"/>
    </source>
</evidence>
<evidence type="ECO:0000259" key="12">
    <source>
        <dbReference type="PROSITE" id="PS51674"/>
    </source>
</evidence>
<comment type="PTM">
    <text evidence="11">Upon Fe-S cluster removal intramolecular disulfide bonds are formed.</text>
</comment>
<name>W5WBL6_9PSEU</name>
<dbReference type="STRING" id="1449976.KALB_4900"/>
<dbReference type="OrthoDB" id="8104048at2"/>
<feature type="binding site" evidence="11">
    <location>
        <position position="41"/>
    </location>
    <ligand>
        <name>[4Fe-4S] cluster</name>
        <dbReference type="ChEBI" id="CHEBI:49883"/>
    </ligand>
</feature>
<dbReference type="GO" id="GO:0035731">
    <property type="term" value="F:dinitrosyl-iron complex binding"/>
    <property type="evidence" value="ECO:0007669"/>
    <property type="project" value="UniProtKB-UniRule"/>
</dbReference>
<proteinExistence type="inferred from homology"/>
<keyword evidence="9 11" id="KW-1015">Disulfide bond</keyword>
<comment type="cofactor">
    <cofactor evidence="11">
        <name>[4Fe-4S] cluster</name>
        <dbReference type="ChEBI" id="CHEBI:49883"/>
    </cofactor>
    <text evidence="11">Binds 1 [4Fe-4S] cluster per subunit. Following nitrosylation of the [4Fe-4S] cluster binds 1 [4Fe-8(NO)] cluster per subunit.</text>
</comment>
<evidence type="ECO:0000256" key="11">
    <source>
        <dbReference type="HAMAP-Rule" id="MF_01479"/>
    </source>
</evidence>
<comment type="subcellular location">
    <subcellularLocation>
        <location evidence="1 11">Cytoplasm</location>
    </subcellularLocation>
</comment>
<evidence type="ECO:0000256" key="6">
    <source>
        <dbReference type="ARBA" id="ARBA00023014"/>
    </source>
</evidence>
<evidence type="ECO:0000256" key="10">
    <source>
        <dbReference type="ARBA" id="ARBA00023163"/>
    </source>
</evidence>
<keyword evidence="4 11" id="KW-0479">Metal-binding</keyword>
<dbReference type="GO" id="GO:0003677">
    <property type="term" value="F:DNA binding"/>
    <property type="evidence" value="ECO:0007669"/>
    <property type="project" value="UniProtKB-UniRule"/>
</dbReference>
<dbReference type="RefSeq" id="WP_025358284.1">
    <property type="nucleotide sequence ID" value="NZ_CP007155.1"/>
</dbReference>
<dbReference type="GO" id="GO:0046872">
    <property type="term" value="F:metal ion binding"/>
    <property type="evidence" value="ECO:0007669"/>
    <property type="project" value="UniProtKB-KW"/>
</dbReference>
<dbReference type="InterPro" id="IPR003482">
    <property type="entry name" value="Whib"/>
</dbReference>
<dbReference type="PANTHER" id="PTHR38839">
    <property type="entry name" value="TRANSCRIPTIONAL REGULATOR WHID-RELATED"/>
    <property type="match status" value="1"/>
</dbReference>
<dbReference type="KEGG" id="kal:KALB_4900"/>
<sequence>MDWRDRAKCRSKAKSIWFSPDRGSMSPDQEAYAKGICNNACPVTAQCLEWALQQAIPCGIFGGTTPAERNEIRQARVLAGTAASGDLIAAPYTRRGKTSNAGTVVWHVMVDGFPACGHTSPDVSKAIPAREVPDAKRCTAAGCKHRFRRLDETQLEVA</sequence>
<dbReference type="HOGENOM" id="CLU_1667107_0_0_11"/>
<feature type="domain" description="4Fe-4S Wbl-type" evidence="12">
    <location>
        <begin position="8"/>
        <end position="71"/>
    </location>
</feature>
<gene>
    <name evidence="11" type="primary">whiB</name>
    <name evidence="13" type="ORF">KALB_4900</name>
</gene>
<evidence type="ECO:0000256" key="9">
    <source>
        <dbReference type="ARBA" id="ARBA00023157"/>
    </source>
</evidence>
<feature type="binding site" evidence="11">
    <location>
        <position position="47"/>
    </location>
    <ligand>
        <name>[4Fe-4S] cluster</name>
        <dbReference type="ChEBI" id="CHEBI:49883"/>
    </ligand>
</feature>
<evidence type="ECO:0000256" key="1">
    <source>
        <dbReference type="ARBA" id="ARBA00004496"/>
    </source>
</evidence>
<evidence type="ECO:0000313" key="13">
    <source>
        <dbReference type="EMBL" id="AHH98262.1"/>
    </source>
</evidence>
<dbReference type="GO" id="GO:0005737">
    <property type="term" value="C:cytoplasm"/>
    <property type="evidence" value="ECO:0007669"/>
    <property type="project" value="UniProtKB-SubCell"/>
</dbReference>
<dbReference type="Proteomes" id="UP000019225">
    <property type="component" value="Chromosome"/>
</dbReference>
<protein>
    <recommendedName>
        <fullName evidence="11">Transcriptional regulator WhiB</fullName>
    </recommendedName>
</protein>
<evidence type="ECO:0000256" key="7">
    <source>
        <dbReference type="ARBA" id="ARBA00023015"/>
    </source>
</evidence>
<comment type="function">
    <text evidence="11">Acts as a transcriptional regulator. Probably redox-responsive. The apo- but not holo-form probably binds DNA.</text>
</comment>
<feature type="binding site" evidence="11">
    <location>
        <position position="9"/>
    </location>
    <ligand>
        <name>[4Fe-4S] cluster</name>
        <dbReference type="ChEBI" id="CHEBI:49883"/>
    </ligand>
</feature>
<dbReference type="EMBL" id="CP007155">
    <property type="protein sequence ID" value="AHH98262.1"/>
    <property type="molecule type" value="Genomic_DNA"/>
</dbReference>
<dbReference type="HAMAP" id="MF_01479">
    <property type="entry name" value="WhiB"/>
    <property type="match status" value="1"/>
</dbReference>
<keyword evidence="5 11" id="KW-0408">Iron</keyword>
<keyword evidence="3 11" id="KW-0004">4Fe-4S</keyword>
<evidence type="ECO:0000256" key="5">
    <source>
        <dbReference type="ARBA" id="ARBA00023004"/>
    </source>
</evidence>
<dbReference type="GO" id="GO:0051539">
    <property type="term" value="F:4 iron, 4 sulfur cluster binding"/>
    <property type="evidence" value="ECO:0007669"/>
    <property type="project" value="UniProtKB-UniRule"/>
</dbReference>